<dbReference type="Proteomes" id="UP001372338">
    <property type="component" value="Unassembled WGS sequence"/>
</dbReference>
<accession>A0AAN9HW35</accession>
<keyword evidence="3" id="KW-1185">Reference proteome</keyword>
<feature type="signal peptide" evidence="1">
    <location>
        <begin position="1"/>
        <end position="18"/>
    </location>
</feature>
<dbReference type="EMBL" id="JAYWIO010000005">
    <property type="protein sequence ID" value="KAK7258353.1"/>
    <property type="molecule type" value="Genomic_DNA"/>
</dbReference>
<organism evidence="2 3">
    <name type="scientific">Crotalaria pallida</name>
    <name type="common">Smooth rattlebox</name>
    <name type="synonym">Crotalaria striata</name>
    <dbReference type="NCBI Taxonomy" id="3830"/>
    <lineage>
        <taxon>Eukaryota</taxon>
        <taxon>Viridiplantae</taxon>
        <taxon>Streptophyta</taxon>
        <taxon>Embryophyta</taxon>
        <taxon>Tracheophyta</taxon>
        <taxon>Spermatophyta</taxon>
        <taxon>Magnoliopsida</taxon>
        <taxon>eudicotyledons</taxon>
        <taxon>Gunneridae</taxon>
        <taxon>Pentapetalae</taxon>
        <taxon>rosids</taxon>
        <taxon>fabids</taxon>
        <taxon>Fabales</taxon>
        <taxon>Fabaceae</taxon>
        <taxon>Papilionoideae</taxon>
        <taxon>50 kb inversion clade</taxon>
        <taxon>genistoids sensu lato</taxon>
        <taxon>core genistoids</taxon>
        <taxon>Crotalarieae</taxon>
        <taxon>Crotalaria</taxon>
    </lineage>
</organism>
<evidence type="ECO:0000313" key="2">
    <source>
        <dbReference type="EMBL" id="KAK7258353.1"/>
    </source>
</evidence>
<dbReference type="AlphaFoldDB" id="A0AAN9HW35"/>
<comment type="caution">
    <text evidence="2">The sequence shown here is derived from an EMBL/GenBank/DDBJ whole genome shotgun (WGS) entry which is preliminary data.</text>
</comment>
<protein>
    <submittedName>
        <fullName evidence="2">Uncharacterized protein</fullName>
    </submittedName>
</protein>
<feature type="chain" id="PRO_5042893145" evidence="1">
    <location>
        <begin position="19"/>
        <end position="188"/>
    </location>
</feature>
<sequence>MQWASSRAILQCFCVASADEGAAENVASGDAYGTMMVNCLNLLKVHTNFLDTSLPYFSVVIFVLDNLNSAIGCGKLKIDEYLSGVEIEDQTRSRKGKSQILGTTHFGAAEYKQNPENVIGGGWHKWKGLVSLKHVVAGSSRTRDACEWNKPYWEHRPRKGPTVVRGISHPVTRVNNPENVAGKFTFFK</sequence>
<reference evidence="2 3" key="1">
    <citation type="submission" date="2024-01" db="EMBL/GenBank/DDBJ databases">
        <title>The genomes of 5 underutilized Papilionoideae crops provide insights into root nodulation and disease resistanc.</title>
        <authorList>
            <person name="Yuan L."/>
        </authorList>
    </citation>
    <scope>NUCLEOTIDE SEQUENCE [LARGE SCALE GENOMIC DNA]</scope>
    <source>
        <strain evidence="2">ZHUSHIDOU_FW_LH</strain>
        <tissue evidence="2">Leaf</tissue>
    </source>
</reference>
<proteinExistence type="predicted"/>
<gene>
    <name evidence="2" type="ORF">RIF29_23926</name>
</gene>
<evidence type="ECO:0000313" key="3">
    <source>
        <dbReference type="Proteomes" id="UP001372338"/>
    </source>
</evidence>
<keyword evidence="1" id="KW-0732">Signal</keyword>
<evidence type="ECO:0000256" key="1">
    <source>
        <dbReference type="SAM" id="SignalP"/>
    </source>
</evidence>
<name>A0AAN9HW35_CROPI</name>